<organism evidence="3 4">
    <name type="scientific">Acrasis kona</name>
    <dbReference type="NCBI Taxonomy" id="1008807"/>
    <lineage>
        <taxon>Eukaryota</taxon>
        <taxon>Discoba</taxon>
        <taxon>Heterolobosea</taxon>
        <taxon>Tetramitia</taxon>
        <taxon>Eutetramitia</taxon>
        <taxon>Acrasidae</taxon>
        <taxon>Acrasis</taxon>
    </lineage>
</organism>
<evidence type="ECO:0000256" key="1">
    <source>
        <dbReference type="ARBA" id="ARBA00023002"/>
    </source>
</evidence>
<dbReference type="GO" id="GO:0016491">
    <property type="term" value="F:oxidoreductase activity"/>
    <property type="evidence" value="ECO:0007669"/>
    <property type="project" value="UniProtKB-KW"/>
</dbReference>
<dbReference type="InterPro" id="IPR018170">
    <property type="entry name" value="Aldo/ket_reductase_CS"/>
</dbReference>
<evidence type="ECO:0000259" key="2">
    <source>
        <dbReference type="Pfam" id="PF00248"/>
    </source>
</evidence>
<dbReference type="CDD" id="cd19075">
    <property type="entry name" value="AKR_AKR7A1-5"/>
    <property type="match status" value="1"/>
</dbReference>
<dbReference type="InterPro" id="IPR050523">
    <property type="entry name" value="AKR_Detox_Biosynth"/>
</dbReference>
<dbReference type="Pfam" id="PF00248">
    <property type="entry name" value="Aldo_ket_red"/>
    <property type="match status" value="1"/>
</dbReference>
<accession>A0AAW2ZLI2</accession>
<sequence length="313" mass="35334">MPELKRVFGAYSIGKTNIEDAEKTNQVLNILKENNIKEIDTARAYGESERILGDVSAHRTFAISTKAPTFAPGSASKETLTSVISESLKLLQQDTVDIYYLHAPDTQTSFEEQASTLNEFYKKGSFKRLGISNFSAEQVQEFYGICKKQGYVLPSVYQGNYNAVTRNNEEKLFPVLRQLNISFYVYSPLAGGLFAKSLEDLRNPKPGTRFYPDTIPGQLYNRMYINDTFLNALELFQKICQDEKIKPAQAAFRWLHHHSKLQQGDAIILGASTIEQLKENVVDSIGSTLSDKVLKGFEEMWNSVADKAPNYHM</sequence>
<gene>
    <name evidence="3" type="ORF">AKO1_002219</name>
</gene>
<evidence type="ECO:0000313" key="3">
    <source>
        <dbReference type="EMBL" id="KAL0490728.1"/>
    </source>
</evidence>
<dbReference type="PANTHER" id="PTHR43364">
    <property type="entry name" value="NADH-SPECIFIC METHYLGLYOXAL REDUCTASE-RELATED"/>
    <property type="match status" value="1"/>
</dbReference>
<dbReference type="PROSITE" id="PS00062">
    <property type="entry name" value="ALDOKETO_REDUCTASE_2"/>
    <property type="match status" value="1"/>
</dbReference>
<dbReference type="InterPro" id="IPR020471">
    <property type="entry name" value="AKR"/>
</dbReference>
<protein>
    <submittedName>
        <fullName evidence="3">Aflatoxin B1 aldehyde reductase</fullName>
    </submittedName>
</protein>
<comment type="caution">
    <text evidence="3">The sequence shown here is derived from an EMBL/GenBank/DDBJ whole genome shotgun (WGS) entry which is preliminary data.</text>
</comment>
<dbReference type="PRINTS" id="PR00069">
    <property type="entry name" value="ALDKETRDTASE"/>
</dbReference>
<dbReference type="Proteomes" id="UP001431209">
    <property type="component" value="Unassembled WGS sequence"/>
</dbReference>
<dbReference type="EMBL" id="JAOPGA020001711">
    <property type="protein sequence ID" value="KAL0490728.1"/>
    <property type="molecule type" value="Genomic_DNA"/>
</dbReference>
<name>A0AAW2ZLI2_9EUKA</name>
<proteinExistence type="predicted"/>
<dbReference type="PANTHER" id="PTHR43364:SF4">
    <property type="entry name" value="NAD(P)-LINKED OXIDOREDUCTASE SUPERFAMILY PROTEIN"/>
    <property type="match status" value="1"/>
</dbReference>
<dbReference type="Gene3D" id="3.20.20.100">
    <property type="entry name" value="NADP-dependent oxidoreductase domain"/>
    <property type="match status" value="1"/>
</dbReference>
<reference evidence="3 4" key="1">
    <citation type="submission" date="2024-03" db="EMBL/GenBank/DDBJ databases">
        <title>The Acrasis kona genome and developmental transcriptomes reveal deep origins of eukaryotic multicellular pathways.</title>
        <authorList>
            <person name="Sheikh S."/>
            <person name="Fu C.-J."/>
            <person name="Brown M.W."/>
            <person name="Baldauf S.L."/>
        </authorList>
    </citation>
    <scope>NUCLEOTIDE SEQUENCE [LARGE SCALE GENOMIC DNA]</scope>
    <source>
        <strain evidence="3 4">ATCC MYA-3509</strain>
    </source>
</reference>
<dbReference type="InterPro" id="IPR036812">
    <property type="entry name" value="NAD(P)_OxRdtase_dom_sf"/>
</dbReference>
<feature type="domain" description="NADP-dependent oxidoreductase" evidence="2">
    <location>
        <begin position="7"/>
        <end position="300"/>
    </location>
</feature>
<dbReference type="AlphaFoldDB" id="A0AAW2ZLI2"/>
<dbReference type="InterPro" id="IPR023210">
    <property type="entry name" value="NADP_OxRdtase_dom"/>
</dbReference>
<keyword evidence="4" id="KW-1185">Reference proteome</keyword>
<keyword evidence="1" id="KW-0560">Oxidoreductase</keyword>
<dbReference type="SUPFAM" id="SSF51430">
    <property type="entry name" value="NAD(P)-linked oxidoreductase"/>
    <property type="match status" value="1"/>
</dbReference>
<evidence type="ECO:0000313" key="4">
    <source>
        <dbReference type="Proteomes" id="UP001431209"/>
    </source>
</evidence>